<dbReference type="PROSITE" id="PS52040">
    <property type="entry name" value="TOPO_IIA"/>
    <property type="match status" value="1"/>
</dbReference>
<dbReference type="GO" id="GO:0003918">
    <property type="term" value="F:DNA topoisomerase type II (double strand cut, ATP-hydrolyzing) activity"/>
    <property type="evidence" value="ECO:0007669"/>
    <property type="project" value="InterPro"/>
</dbReference>
<dbReference type="InterPro" id="IPR050220">
    <property type="entry name" value="Type_II_DNA_Topoisomerases"/>
</dbReference>
<dbReference type="GO" id="GO:0005524">
    <property type="term" value="F:ATP binding"/>
    <property type="evidence" value="ECO:0007669"/>
    <property type="project" value="InterPro"/>
</dbReference>
<dbReference type="InterPro" id="IPR002205">
    <property type="entry name" value="Topo_IIA_dom_A"/>
</dbReference>
<sequence length="226" mass="25367">MSETIIPSDIVDEMRDSYMDYAMSVIVGRALPDVRDGLKPVHRRVLYSMHDQGNEYNKAYRKSARVVGEVIGKYHPHGDSAVYDTIVRMTQPFSMRYQLVDGQGNFGSVDGDSPAAMRYTEVRMQRLAQELLLDLDKDTVDFQPNYDESQEEPVVLPSRIPNLLANGSTGIAVGMACNIPPHNLRELMNALLYYIDHRHQADISELMEHLPGPDFPTGGTILGRQG</sequence>
<dbReference type="InterPro" id="IPR013758">
    <property type="entry name" value="Topo_IIA_A/C_ab"/>
</dbReference>
<feature type="non-terminal residue" evidence="6">
    <location>
        <position position="226"/>
    </location>
</feature>
<feature type="domain" description="Topo IIA-type catalytic" evidence="5">
    <location>
        <begin position="31"/>
        <end position="226"/>
    </location>
</feature>
<dbReference type="GO" id="GO:0006265">
    <property type="term" value="P:DNA topological change"/>
    <property type="evidence" value="ECO:0007669"/>
    <property type="project" value="InterPro"/>
</dbReference>
<dbReference type="PANTHER" id="PTHR43493">
    <property type="entry name" value="DNA GYRASE/TOPOISOMERASE SUBUNIT A"/>
    <property type="match status" value="1"/>
</dbReference>
<dbReference type="GO" id="GO:0003677">
    <property type="term" value="F:DNA binding"/>
    <property type="evidence" value="ECO:0007669"/>
    <property type="project" value="UniProtKB-KW"/>
</dbReference>
<evidence type="ECO:0000313" key="6">
    <source>
        <dbReference type="EMBL" id="SVD89161.1"/>
    </source>
</evidence>
<dbReference type="PANTHER" id="PTHR43493:SF5">
    <property type="entry name" value="DNA GYRASE SUBUNIT A, CHLOROPLASTIC_MITOCHONDRIAL"/>
    <property type="match status" value="1"/>
</dbReference>
<comment type="similarity">
    <text evidence="1">Belongs to the type II topoisomerase GyrA/ParC subunit family.</text>
</comment>
<evidence type="ECO:0000256" key="3">
    <source>
        <dbReference type="ARBA" id="ARBA00023125"/>
    </source>
</evidence>
<keyword evidence="3" id="KW-0238">DNA-binding</keyword>
<proteinExistence type="inferred from homology"/>
<dbReference type="SUPFAM" id="SSF56719">
    <property type="entry name" value="Type II DNA topoisomerase"/>
    <property type="match status" value="1"/>
</dbReference>
<dbReference type="Gene3D" id="3.90.199.10">
    <property type="entry name" value="Topoisomerase II, domain 5"/>
    <property type="match status" value="1"/>
</dbReference>
<evidence type="ECO:0000256" key="1">
    <source>
        <dbReference type="ARBA" id="ARBA00008263"/>
    </source>
</evidence>
<dbReference type="GO" id="GO:0005737">
    <property type="term" value="C:cytoplasm"/>
    <property type="evidence" value="ECO:0007669"/>
    <property type="project" value="TreeGrafter"/>
</dbReference>
<evidence type="ECO:0000256" key="4">
    <source>
        <dbReference type="ARBA" id="ARBA00023235"/>
    </source>
</evidence>
<gene>
    <name evidence="6" type="ORF">METZ01_LOCUS442015</name>
</gene>
<reference evidence="6" key="1">
    <citation type="submission" date="2018-05" db="EMBL/GenBank/DDBJ databases">
        <authorList>
            <person name="Lanie J.A."/>
            <person name="Ng W.-L."/>
            <person name="Kazmierczak K.M."/>
            <person name="Andrzejewski T.M."/>
            <person name="Davidsen T.M."/>
            <person name="Wayne K.J."/>
            <person name="Tettelin H."/>
            <person name="Glass J.I."/>
            <person name="Rusch D."/>
            <person name="Podicherti R."/>
            <person name="Tsui H.-C.T."/>
            <person name="Winkler M.E."/>
        </authorList>
    </citation>
    <scope>NUCLEOTIDE SEQUENCE</scope>
</reference>
<keyword evidence="4" id="KW-0413">Isomerase</keyword>
<protein>
    <recommendedName>
        <fullName evidence="5">Topo IIA-type catalytic domain-containing protein</fullName>
    </recommendedName>
</protein>
<evidence type="ECO:0000259" key="5">
    <source>
        <dbReference type="PROSITE" id="PS52040"/>
    </source>
</evidence>
<evidence type="ECO:0000256" key="2">
    <source>
        <dbReference type="ARBA" id="ARBA00023029"/>
    </source>
</evidence>
<accession>A0A382Z154</accession>
<dbReference type="GO" id="GO:0009330">
    <property type="term" value="C:DNA topoisomerase type II (double strand cut, ATP-hydrolyzing) complex"/>
    <property type="evidence" value="ECO:0007669"/>
    <property type="project" value="TreeGrafter"/>
</dbReference>
<organism evidence="6">
    <name type="scientific">marine metagenome</name>
    <dbReference type="NCBI Taxonomy" id="408172"/>
    <lineage>
        <taxon>unclassified sequences</taxon>
        <taxon>metagenomes</taxon>
        <taxon>ecological metagenomes</taxon>
    </lineage>
</organism>
<dbReference type="AlphaFoldDB" id="A0A382Z154"/>
<dbReference type="Pfam" id="PF00521">
    <property type="entry name" value="DNA_topoisoIV"/>
    <property type="match status" value="1"/>
</dbReference>
<dbReference type="FunFam" id="3.90.199.10:FF:000001">
    <property type="entry name" value="DNA gyrase subunit A"/>
    <property type="match status" value="1"/>
</dbReference>
<dbReference type="SMART" id="SM00434">
    <property type="entry name" value="TOP4c"/>
    <property type="match status" value="1"/>
</dbReference>
<dbReference type="InterPro" id="IPR013760">
    <property type="entry name" value="Topo_IIA-like_dom_sf"/>
</dbReference>
<dbReference type="EMBL" id="UINC01180126">
    <property type="protein sequence ID" value="SVD89161.1"/>
    <property type="molecule type" value="Genomic_DNA"/>
</dbReference>
<name>A0A382Z154_9ZZZZ</name>
<keyword evidence="2" id="KW-0799">Topoisomerase</keyword>